<feature type="region of interest" description="Disordered" evidence="1">
    <location>
        <begin position="1"/>
        <end position="37"/>
    </location>
</feature>
<gene>
    <name evidence="2" type="ORF">PLEPLA_LOCUS498</name>
</gene>
<evidence type="ECO:0000313" key="3">
    <source>
        <dbReference type="Proteomes" id="UP001153269"/>
    </source>
</evidence>
<accession>A0A9N7Y654</accession>
<feature type="compositionally biased region" description="Polar residues" evidence="1">
    <location>
        <begin position="14"/>
        <end position="27"/>
    </location>
</feature>
<reference evidence="2" key="1">
    <citation type="submission" date="2020-03" db="EMBL/GenBank/DDBJ databases">
        <authorList>
            <person name="Weist P."/>
        </authorList>
    </citation>
    <scope>NUCLEOTIDE SEQUENCE</scope>
</reference>
<keyword evidence="3" id="KW-1185">Reference proteome</keyword>
<dbReference type="AlphaFoldDB" id="A0A9N7Y654"/>
<dbReference type="EMBL" id="CADEAL010000020">
    <property type="protein sequence ID" value="CAB1412804.1"/>
    <property type="molecule type" value="Genomic_DNA"/>
</dbReference>
<dbReference type="Proteomes" id="UP001153269">
    <property type="component" value="Unassembled WGS sequence"/>
</dbReference>
<protein>
    <submittedName>
        <fullName evidence="2">Uncharacterized protein</fullName>
    </submittedName>
</protein>
<sequence length="203" mass="21960">MLVPEQNRDMSRGSAAQTENRIQTEASGGNDRKSRRRLFDAGSGDYTAALPQEKTRIRSITHRLLLLLGAGGEAPRPGTHPELLPVPQTTGDHGKRRRNVSGPTGVCRTLQECVGPYRSVLAPTGVCWPLKECVGPYRSVLAPTGVCRTLQECVGPLQECVGPYRNVSDPTGVCWPLQECVGPYRSVLAPEGVCRTLQECVGP</sequence>
<evidence type="ECO:0000313" key="2">
    <source>
        <dbReference type="EMBL" id="CAB1412804.1"/>
    </source>
</evidence>
<proteinExistence type="predicted"/>
<comment type="caution">
    <text evidence="2">The sequence shown here is derived from an EMBL/GenBank/DDBJ whole genome shotgun (WGS) entry which is preliminary data.</text>
</comment>
<feature type="region of interest" description="Disordered" evidence="1">
    <location>
        <begin position="71"/>
        <end position="102"/>
    </location>
</feature>
<evidence type="ECO:0000256" key="1">
    <source>
        <dbReference type="SAM" id="MobiDB-lite"/>
    </source>
</evidence>
<organism evidence="2 3">
    <name type="scientific">Pleuronectes platessa</name>
    <name type="common">European plaice</name>
    <dbReference type="NCBI Taxonomy" id="8262"/>
    <lineage>
        <taxon>Eukaryota</taxon>
        <taxon>Metazoa</taxon>
        <taxon>Chordata</taxon>
        <taxon>Craniata</taxon>
        <taxon>Vertebrata</taxon>
        <taxon>Euteleostomi</taxon>
        <taxon>Actinopterygii</taxon>
        <taxon>Neopterygii</taxon>
        <taxon>Teleostei</taxon>
        <taxon>Neoteleostei</taxon>
        <taxon>Acanthomorphata</taxon>
        <taxon>Carangaria</taxon>
        <taxon>Pleuronectiformes</taxon>
        <taxon>Pleuronectoidei</taxon>
        <taxon>Pleuronectidae</taxon>
        <taxon>Pleuronectes</taxon>
    </lineage>
</organism>
<name>A0A9N7Y654_PLEPL</name>
<feature type="compositionally biased region" description="Basic and acidic residues" evidence="1">
    <location>
        <begin position="1"/>
        <end position="11"/>
    </location>
</feature>